<keyword evidence="1" id="KW-0812">Transmembrane</keyword>
<evidence type="ECO:0000256" key="1">
    <source>
        <dbReference type="SAM" id="Phobius"/>
    </source>
</evidence>
<protein>
    <submittedName>
        <fullName evidence="4">7TM GPCR serpentine receptor class x (Srx) domain-containing protein</fullName>
    </submittedName>
</protein>
<dbReference type="Gene3D" id="1.20.1070.10">
    <property type="entry name" value="Rhodopsin 7-helix transmembrane proteins"/>
    <property type="match status" value="1"/>
</dbReference>
<organism evidence="3 4">
    <name type="scientific">Romanomermis culicivorax</name>
    <name type="common">Nematode worm</name>
    <dbReference type="NCBI Taxonomy" id="13658"/>
    <lineage>
        <taxon>Eukaryota</taxon>
        <taxon>Metazoa</taxon>
        <taxon>Ecdysozoa</taxon>
        <taxon>Nematoda</taxon>
        <taxon>Enoplea</taxon>
        <taxon>Dorylaimia</taxon>
        <taxon>Mermithida</taxon>
        <taxon>Mermithoidea</taxon>
        <taxon>Mermithidae</taxon>
        <taxon>Romanomermis</taxon>
    </lineage>
</organism>
<proteinExistence type="predicted"/>
<name>A0A915KVK9_ROMCU</name>
<sequence length="108" mass="12332">MHTDKTMSTSNVYRIIIHMGYSDVLQPLFNGVPAGIYSILRDNRPVYLNKVLGAIVDGAWFTYVFLSQLLAANRFLYIFARHRVSNVFSDRKTKSLVAFCWLIGKADL</sequence>
<feature type="transmembrane region" description="Helical" evidence="1">
    <location>
        <begin position="21"/>
        <end position="40"/>
    </location>
</feature>
<evidence type="ECO:0000313" key="3">
    <source>
        <dbReference type="Proteomes" id="UP000887565"/>
    </source>
</evidence>
<keyword evidence="3" id="KW-1185">Reference proteome</keyword>
<reference evidence="4" key="1">
    <citation type="submission" date="2022-11" db="UniProtKB">
        <authorList>
            <consortium name="WormBaseParasite"/>
        </authorList>
    </citation>
    <scope>IDENTIFICATION</scope>
</reference>
<dbReference type="WBParaSite" id="nRc.2.0.1.t42508-RA">
    <property type="protein sequence ID" value="nRc.2.0.1.t42508-RA"/>
    <property type="gene ID" value="nRc.2.0.1.g42508"/>
</dbReference>
<feature type="transmembrane region" description="Helical" evidence="1">
    <location>
        <begin position="60"/>
        <end position="80"/>
    </location>
</feature>
<accession>A0A915KVK9</accession>
<keyword evidence="1" id="KW-1133">Transmembrane helix</keyword>
<keyword evidence="1" id="KW-0472">Membrane</keyword>
<evidence type="ECO:0000259" key="2">
    <source>
        <dbReference type="Pfam" id="PF10328"/>
    </source>
</evidence>
<dbReference type="SUPFAM" id="SSF81321">
    <property type="entry name" value="Family A G protein-coupled receptor-like"/>
    <property type="match status" value="1"/>
</dbReference>
<feature type="domain" description="7TM GPCR serpentine receptor class x (Srx)" evidence="2">
    <location>
        <begin position="47"/>
        <end position="103"/>
    </location>
</feature>
<evidence type="ECO:0000313" key="4">
    <source>
        <dbReference type="WBParaSite" id="nRc.2.0.1.t42508-RA"/>
    </source>
</evidence>
<dbReference type="Proteomes" id="UP000887565">
    <property type="component" value="Unplaced"/>
</dbReference>
<dbReference type="AlphaFoldDB" id="A0A915KVK9"/>
<dbReference type="Pfam" id="PF10328">
    <property type="entry name" value="7TM_GPCR_Srx"/>
    <property type="match status" value="1"/>
</dbReference>
<dbReference type="InterPro" id="IPR019430">
    <property type="entry name" value="7TM_GPCR_serpentine_rcpt_Srx"/>
</dbReference>